<evidence type="ECO:0000313" key="2">
    <source>
        <dbReference type="EMBL" id="QUL98275.1"/>
    </source>
</evidence>
<dbReference type="InterPro" id="IPR007044">
    <property type="entry name" value="Cyclodeamin/CycHdrlase"/>
</dbReference>
<sequence length="210" mass="22666">MSAIDLSTFLDALKAPSGAPGGGAASAVAGSLGCALFEMVSGITLSLPRFTEGREKLEEIRSRSQELRETFLVLAKEDEDAYRQVESAMKMPKDSPEEKASRKEAMQKAFIAATEIPLKTAENAVLALSLLPDLLQYGNPNAITDAAVGALLLDCARRGAVMNAEINMGSIRDETFRETCRKRLTEIREEAQKHLSVLKEALAKAGLNPE</sequence>
<gene>
    <name evidence="2" type="ORF">IMF26_09635</name>
</gene>
<proteinExistence type="predicted"/>
<dbReference type="Pfam" id="PF04961">
    <property type="entry name" value="FTCD_C"/>
    <property type="match status" value="1"/>
</dbReference>
<evidence type="ECO:0000259" key="1">
    <source>
        <dbReference type="Pfam" id="PF04961"/>
    </source>
</evidence>
<accession>A0AAT9LB24</accession>
<organism evidence="2">
    <name type="scientific">Candidatus Fermentithermobacillus carboniphilus</name>
    <dbReference type="NCBI Taxonomy" id="3085328"/>
    <lineage>
        <taxon>Bacteria</taxon>
        <taxon>Bacillati</taxon>
        <taxon>Bacillota</taxon>
        <taxon>Candidatus Fermentithermobacillia</taxon>
        <taxon>Candidatus Fermentithermobacillales</taxon>
        <taxon>Candidatus Fermentithermobacillaceae</taxon>
        <taxon>Candidatus Fermentithermobacillus</taxon>
    </lineage>
</organism>
<name>A0AAT9LB24_9FIRM</name>
<dbReference type="AlphaFoldDB" id="A0AAT9LB24"/>
<dbReference type="KEGG" id="fcz:IMF26_09635"/>
<feature type="domain" description="Cyclodeaminase/cyclohydrolase" evidence="1">
    <location>
        <begin position="6"/>
        <end position="184"/>
    </location>
</feature>
<dbReference type="SUPFAM" id="SSF101262">
    <property type="entry name" value="Methenyltetrahydrofolate cyclohydrolase-like"/>
    <property type="match status" value="1"/>
</dbReference>
<protein>
    <submittedName>
        <fullName evidence="2">Cyclodeaminase/cyclohydrolase family protein</fullName>
    </submittedName>
</protein>
<reference evidence="2" key="1">
    <citation type="submission" date="2020-10" db="EMBL/GenBank/DDBJ databases">
        <authorList>
            <person name="Kadnikov V."/>
            <person name="Beletsky A.V."/>
            <person name="Mardanov A.V."/>
            <person name="Karnachuk O.V."/>
            <person name="Ravin N.V."/>
        </authorList>
    </citation>
    <scope>NUCLEOTIDE SEQUENCE</scope>
    <source>
        <strain evidence="2">Bu02</strain>
    </source>
</reference>
<dbReference type="EMBL" id="CP062796">
    <property type="protein sequence ID" value="QUL98275.1"/>
    <property type="molecule type" value="Genomic_DNA"/>
</dbReference>
<reference evidence="2" key="2">
    <citation type="journal article" date="2023" name="Biology">
        <title>Prokaryotic Life Associated with Coal-Fire Gas Vents Revealed by Metagenomics.</title>
        <authorList>
            <person name="Kadnikov V.V."/>
            <person name="Mardanov A.V."/>
            <person name="Beletsky A.V."/>
            <person name="Karnachuk O.V."/>
            <person name="Ravin N.V."/>
        </authorList>
    </citation>
    <scope>NUCLEOTIDE SEQUENCE</scope>
    <source>
        <strain evidence="2">Bu02</strain>
    </source>
</reference>
<dbReference type="InterPro" id="IPR036178">
    <property type="entry name" value="Formintransfe-cycloase-like_sf"/>
</dbReference>
<dbReference type="GO" id="GO:0003824">
    <property type="term" value="F:catalytic activity"/>
    <property type="evidence" value="ECO:0007669"/>
    <property type="project" value="InterPro"/>
</dbReference>
<dbReference type="Gene3D" id="1.20.120.680">
    <property type="entry name" value="Formiminotetrahydrofolate cyclodeaminase monomer, up-and-down helical bundle"/>
    <property type="match status" value="1"/>
</dbReference>